<evidence type="ECO:0000313" key="1">
    <source>
        <dbReference type="EMBL" id="DAD27485.1"/>
    </source>
</evidence>
<reference evidence="1 2" key="1">
    <citation type="journal article" date="2020" name="Mol. Biol. Evol.">
        <title>Distinct Expression and Methylation Patterns for Genes with Different Fates following a Single Whole-Genome Duplication in Flowering Plants.</title>
        <authorList>
            <person name="Shi T."/>
            <person name="Rahmani R.S."/>
            <person name="Gugger P.F."/>
            <person name="Wang M."/>
            <person name="Li H."/>
            <person name="Zhang Y."/>
            <person name="Li Z."/>
            <person name="Wang Q."/>
            <person name="Van de Peer Y."/>
            <person name="Marchal K."/>
            <person name="Chen J."/>
        </authorList>
    </citation>
    <scope>NUCLEOTIDE SEQUENCE [LARGE SCALE GENOMIC DNA]</scope>
    <source>
        <tissue evidence="1">Leaf</tissue>
    </source>
</reference>
<sequence>MLMVPENIPIAVRRFRRQKYNWTVQISEVFARLKSGLFGVSPIKRVKKTKRVIKRSKETHVSDAGEAV</sequence>
<dbReference type="AlphaFoldDB" id="A0A822Y8X9"/>
<accession>A0A822Y8X9</accession>
<name>A0A822Y8X9_NELNU</name>
<proteinExistence type="predicted"/>
<comment type="caution">
    <text evidence="1">The sequence shown here is derived from an EMBL/GenBank/DDBJ whole genome shotgun (WGS) entry which is preliminary data.</text>
</comment>
<protein>
    <submittedName>
        <fullName evidence="1">Uncharacterized protein</fullName>
    </submittedName>
</protein>
<evidence type="ECO:0000313" key="2">
    <source>
        <dbReference type="Proteomes" id="UP000607653"/>
    </source>
</evidence>
<keyword evidence="2" id="KW-1185">Reference proteome</keyword>
<organism evidence="1 2">
    <name type="scientific">Nelumbo nucifera</name>
    <name type="common">Sacred lotus</name>
    <dbReference type="NCBI Taxonomy" id="4432"/>
    <lineage>
        <taxon>Eukaryota</taxon>
        <taxon>Viridiplantae</taxon>
        <taxon>Streptophyta</taxon>
        <taxon>Embryophyta</taxon>
        <taxon>Tracheophyta</taxon>
        <taxon>Spermatophyta</taxon>
        <taxon>Magnoliopsida</taxon>
        <taxon>Proteales</taxon>
        <taxon>Nelumbonaceae</taxon>
        <taxon>Nelumbo</taxon>
    </lineage>
</organism>
<dbReference type="Proteomes" id="UP000607653">
    <property type="component" value="Unassembled WGS sequence"/>
</dbReference>
<dbReference type="EMBL" id="DUZY01000002">
    <property type="protein sequence ID" value="DAD27485.1"/>
    <property type="molecule type" value="Genomic_DNA"/>
</dbReference>
<gene>
    <name evidence="1" type="ORF">HUJ06_028953</name>
</gene>